<keyword evidence="3" id="KW-1185">Reference proteome</keyword>
<gene>
    <name evidence="2" type="ORF">C450_19341</name>
</gene>
<accession>M0MSA8</accession>
<dbReference type="AlphaFoldDB" id="M0MSA8"/>
<name>M0MSA8_9EURY</name>
<proteinExistence type="predicted"/>
<sequence>MVAGAAAERELCSAVAVAVGPVERARETCAMRVRGAVVVADAGPSTNSAEQPGCRERRCTVDAFEEDAHAGQQQEPHRDGSTQHDVEDPDTDCEHYHGRPESISCRCD</sequence>
<feature type="region of interest" description="Disordered" evidence="1">
    <location>
        <begin position="65"/>
        <end position="108"/>
    </location>
</feature>
<evidence type="ECO:0000313" key="2">
    <source>
        <dbReference type="EMBL" id="EMA48602.1"/>
    </source>
</evidence>
<reference evidence="2 3" key="1">
    <citation type="journal article" date="2014" name="PLoS Genet.">
        <title>Phylogenetically driven sequencing of extremely halophilic archaea reveals strategies for static and dynamic osmo-response.</title>
        <authorList>
            <person name="Becker E.A."/>
            <person name="Seitzer P.M."/>
            <person name="Tritt A."/>
            <person name="Larsen D."/>
            <person name="Krusor M."/>
            <person name="Yao A.I."/>
            <person name="Wu D."/>
            <person name="Madern D."/>
            <person name="Eisen J.A."/>
            <person name="Darling A.E."/>
            <person name="Facciotti M.T."/>
        </authorList>
    </citation>
    <scope>NUCLEOTIDE SEQUENCE [LARGE SCALE GENOMIC DNA]</scope>
    <source>
        <strain evidence="2 3">DSM 8989</strain>
    </source>
</reference>
<organism evidence="2 3">
    <name type="scientific">Halococcus salifodinae DSM 8989</name>
    <dbReference type="NCBI Taxonomy" id="1227456"/>
    <lineage>
        <taxon>Archaea</taxon>
        <taxon>Methanobacteriati</taxon>
        <taxon>Methanobacteriota</taxon>
        <taxon>Stenosarchaea group</taxon>
        <taxon>Halobacteria</taxon>
        <taxon>Halobacteriales</taxon>
        <taxon>Halococcaceae</taxon>
        <taxon>Halococcus</taxon>
    </lineage>
</organism>
<dbReference type="EMBL" id="AOME01000088">
    <property type="protein sequence ID" value="EMA48602.1"/>
    <property type="molecule type" value="Genomic_DNA"/>
</dbReference>
<protein>
    <submittedName>
        <fullName evidence="2">Uncharacterized protein</fullName>
    </submittedName>
</protein>
<comment type="caution">
    <text evidence="2">The sequence shown here is derived from an EMBL/GenBank/DDBJ whole genome shotgun (WGS) entry which is preliminary data.</text>
</comment>
<evidence type="ECO:0000256" key="1">
    <source>
        <dbReference type="SAM" id="MobiDB-lite"/>
    </source>
</evidence>
<dbReference type="Proteomes" id="UP000011625">
    <property type="component" value="Unassembled WGS sequence"/>
</dbReference>
<feature type="compositionally biased region" description="Basic and acidic residues" evidence="1">
    <location>
        <begin position="75"/>
        <end position="100"/>
    </location>
</feature>
<evidence type="ECO:0000313" key="3">
    <source>
        <dbReference type="Proteomes" id="UP000011625"/>
    </source>
</evidence>